<feature type="region of interest" description="Disordered" evidence="1">
    <location>
        <begin position="224"/>
        <end position="319"/>
    </location>
</feature>
<reference evidence="3" key="1">
    <citation type="submission" date="2020-07" db="EMBL/GenBank/DDBJ databases">
        <title>Genome sequence and genetic diversity analysis of an under-domesticated orphan crop, white fonio (Digitaria exilis).</title>
        <authorList>
            <person name="Bennetzen J.L."/>
            <person name="Chen S."/>
            <person name="Ma X."/>
            <person name="Wang X."/>
            <person name="Yssel A.E.J."/>
            <person name="Chaluvadi S.R."/>
            <person name="Johnson M."/>
            <person name="Gangashetty P."/>
            <person name="Hamidou F."/>
            <person name="Sanogo M.D."/>
            <person name="Zwaenepoel A."/>
            <person name="Wallace J."/>
            <person name="Van De Peer Y."/>
            <person name="Van Deynze A."/>
        </authorList>
    </citation>
    <scope>NUCLEOTIDE SEQUENCE</scope>
    <source>
        <tissue evidence="3">Leaves</tissue>
    </source>
</reference>
<feature type="compositionally biased region" description="Basic and acidic residues" evidence="1">
    <location>
        <begin position="264"/>
        <end position="275"/>
    </location>
</feature>
<evidence type="ECO:0000313" key="4">
    <source>
        <dbReference type="Proteomes" id="UP000636709"/>
    </source>
</evidence>
<dbReference type="InterPro" id="IPR040256">
    <property type="entry name" value="At4g02000-like"/>
</dbReference>
<feature type="compositionally biased region" description="Polar residues" evidence="1">
    <location>
        <begin position="307"/>
        <end position="319"/>
    </location>
</feature>
<proteinExistence type="predicted"/>
<evidence type="ECO:0000259" key="2">
    <source>
        <dbReference type="Pfam" id="PF14392"/>
    </source>
</evidence>
<gene>
    <name evidence="3" type="ORF">HU200_064323</name>
</gene>
<protein>
    <recommendedName>
        <fullName evidence="2">Zinc knuckle CX2CX4HX4C domain-containing protein</fullName>
    </recommendedName>
</protein>
<evidence type="ECO:0000313" key="3">
    <source>
        <dbReference type="EMBL" id="KAF8649423.1"/>
    </source>
</evidence>
<dbReference type="Pfam" id="PF14392">
    <property type="entry name" value="zf-CCHC_4"/>
    <property type="match status" value="1"/>
</dbReference>
<dbReference type="InterPro" id="IPR025836">
    <property type="entry name" value="Zn_knuckle_CX2CX4HX4C"/>
</dbReference>
<organism evidence="3 4">
    <name type="scientific">Digitaria exilis</name>
    <dbReference type="NCBI Taxonomy" id="1010633"/>
    <lineage>
        <taxon>Eukaryota</taxon>
        <taxon>Viridiplantae</taxon>
        <taxon>Streptophyta</taxon>
        <taxon>Embryophyta</taxon>
        <taxon>Tracheophyta</taxon>
        <taxon>Spermatophyta</taxon>
        <taxon>Magnoliopsida</taxon>
        <taxon>Liliopsida</taxon>
        <taxon>Poales</taxon>
        <taxon>Poaceae</taxon>
        <taxon>PACMAD clade</taxon>
        <taxon>Panicoideae</taxon>
        <taxon>Panicodae</taxon>
        <taxon>Paniceae</taxon>
        <taxon>Anthephorinae</taxon>
        <taxon>Digitaria</taxon>
    </lineage>
</organism>
<dbReference type="OrthoDB" id="696115at2759"/>
<dbReference type="Proteomes" id="UP000636709">
    <property type="component" value="Unassembled WGS sequence"/>
</dbReference>
<sequence length="436" mass="47439">MQEEVLTGEAIGGDGQKDVHVNLERGLVVHGAIGDGSSGEEEDEFDFGDGDGEGELNFRGDALIVVRYDGLSRLSDVVIDSIPLWIRFYDIPVAMMRADFVTALGEKAGHVLEIGEAVRDFMRVRIDLDLVDALQTSVKIKVKGRGPMEFLVKYEDVPYFCFWCGRIGHSDREYPEEDLDAEEMRYGVELRTSPFKGVMGRQLVTFQAALAVRRGLNYSGAQKEKVASFTGSSNQRARVERRSGFSGGGHDGGGDPSAQSSLPRETKEVLSRQVEDMVVDESLPDLSKAADDVSKRNNDRVPGLNSYMGSSEGYRSTGASPKVSLHARQQWAKKAGCDGSQRKDHVKSPRVVVEIQKQKKSKTSHNPNVLVETLNSLGVEVQHGDLGMGDVAAGLSSRGKMGPVEEEGTLDATMLDALPTATTDLVGAPVEPHQEQ</sequence>
<keyword evidence="4" id="KW-1185">Reference proteome</keyword>
<comment type="caution">
    <text evidence="3">The sequence shown here is derived from an EMBL/GenBank/DDBJ whole genome shotgun (WGS) entry which is preliminary data.</text>
</comment>
<dbReference type="AlphaFoldDB" id="A0A835A4G3"/>
<feature type="domain" description="Zinc knuckle CX2CX4HX4C" evidence="2">
    <location>
        <begin position="129"/>
        <end position="174"/>
    </location>
</feature>
<dbReference type="PANTHER" id="PTHR31286:SF134">
    <property type="entry name" value="OS01G0559450 PROTEIN"/>
    <property type="match status" value="1"/>
</dbReference>
<feature type="compositionally biased region" description="Gly residues" evidence="1">
    <location>
        <begin position="245"/>
        <end position="255"/>
    </location>
</feature>
<name>A0A835A4G3_9POAL</name>
<accession>A0A835A4G3</accession>
<evidence type="ECO:0000256" key="1">
    <source>
        <dbReference type="SAM" id="MobiDB-lite"/>
    </source>
</evidence>
<dbReference type="PANTHER" id="PTHR31286">
    <property type="entry name" value="GLYCINE-RICH CELL WALL STRUCTURAL PROTEIN 1.8-LIKE"/>
    <property type="match status" value="1"/>
</dbReference>
<dbReference type="EMBL" id="JACEFO010002764">
    <property type="protein sequence ID" value="KAF8649423.1"/>
    <property type="molecule type" value="Genomic_DNA"/>
</dbReference>
<feature type="compositionally biased region" description="Basic and acidic residues" evidence="1">
    <location>
        <begin position="288"/>
        <end position="299"/>
    </location>
</feature>